<feature type="compositionally biased region" description="Basic and acidic residues" evidence="1">
    <location>
        <begin position="96"/>
        <end position="107"/>
    </location>
</feature>
<organism evidence="2 3">
    <name type="scientific">Moniliophthora roreri</name>
    <name type="common">Frosty pod rot fungus</name>
    <name type="synonym">Monilia roreri</name>
    <dbReference type="NCBI Taxonomy" id="221103"/>
    <lineage>
        <taxon>Eukaryota</taxon>
        <taxon>Fungi</taxon>
        <taxon>Dikarya</taxon>
        <taxon>Basidiomycota</taxon>
        <taxon>Agaricomycotina</taxon>
        <taxon>Agaricomycetes</taxon>
        <taxon>Agaricomycetidae</taxon>
        <taxon>Agaricales</taxon>
        <taxon>Marasmiineae</taxon>
        <taxon>Marasmiaceae</taxon>
        <taxon>Moniliophthora</taxon>
    </lineage>
</organism>
<feature type="compositionally biased region" description="Polar residues" evidence="1">
    <location>
        <begin position="357"/>
        <end position="374"/>
    </location>
</feature>
<feature type="compositionally biased region" description="Polar residues" evidence="1">
    <location>
        <begin position="489"/>
        <end position="498"/>
    </location>
</feature>
<feature type="compositionally biased region" description="Low complexity" evidence="1">
    <location>
        <begin position="468"/>
        <end position="479"/>
    </location>
</feature>
<feature type="compositionally biased region" description="Basic and acidic residues" evidence="1">
    <location>
        <begin position="425"/>
        <end position="441"/>
    </location>
</feature>
<evidence type="ECO:0000313" key="3">
    <source>
        <dbReference type="Proteomes" id="UP000054988"/>
    </source>
</evidence>
<name>A0A0W0GB71_MONRR</name>
<sequence length="498" mass="56458">MFSNSRGFNINGGSFNNVGGDQYNGNQFSDEYHSTNNDFRGANFNNRNYGDGVMNTGVNQVANPTRRARRGPMRDYDRPPPRVPRRPDFAYSHDGYGYDDHDGHDDYDSYDDYEDQGARPTPRRAPNHRVRRPPRGHNESAPRPQAQGANYVDDDYIYQHQSESRPRAPRPGYGLDDDYISQRRPESHYAPPARESRSRDGNYYPRPQAERHASRFNRGAGDRYTPQSQRTRGSPPSTPDHGLEYDPEDDLASRRRSHIRSRIPPPSTMDHRSEYGSEDDSTSHDQRRSHMTRSRIPPPSTVDHRSEYGSEDDSTSHDQRRSHMTRSRAPPPSLDSDGHDGHTSQRRRHTAFDNRLNDGSVSNPTGKGNSMQSESVRDDSYSTTTTATERPKAKIIDNNDLRRLHEESRARRSGNDINSDVAEAGTDKTSRTADPHNEKANGGRVQGTTINTTNNFAGTNFQNENRRNGMVNNGVNNVNTSRREEIQESNEPNESGED</sequence>
<feature type="compositionally biased region" description="Basic and acidic residues" evidence="1">
    <location>
        <begin position="302"/>
        <end position="321"/>
    </location>
</feature>
<feature type="compositionally biased region" description="Basic and acidic residues" evidence="1">
    <location>
        <begin position="389"/>
        <end position="414"/>
    </location>
</feature>
<feature type="compositionally biased region" description="Basic residues" evidence="1">
    <location>
        <begin position="121"/>
        <end position="135"/>
    </location>
</feature>
<feature type="compositionally biased region" description="Polar residues" evidence="1">
    <location>
        <begin position="446"/>
        <end position="462"/>
    </location>
</feature>
<dbReference type="EMBL" id="LATX01000617">
    <property type="protein sequence ID" value="KTB45782.1"/>
    <property type="molecule type" value="Genomic_DNA"/>
</dbReference>
<feature type="compositionally biased region" description="Basic and acidic residues" evidence="1">
    <location>
        <begin position="269"/>
        <end position="288"/>
    </location>
</feature>
<accession>A0A0W0GB71</accession>
<evidence type="ECO:0000256" key="1">
    <source>
        <dbReference type="SAM" id="MobiDB-lite"/>
    </source>
</evidence>
<reference evidence="2 3" key="1">
    <citation type="submission" date="2015-12" db="EMBL/GenBank/DDBJ databases">
        <title>Draft genome sequence of Moniliophthora roreri, the causal agent of frosty pod rot of cacao.</title>
        <authorList>
            <person name="Aime M.C."/>
            <person name="Diaz-Valderrama J.R."/>
            <person name="Kijpornyongpan T."/>
            <person name="Phillips-Mora W."/>
        </authorList>
    </citation>
    <scope>NUCLEOTIDE SEQUENCE [LARGE SCALE GENOMIC DNA]</scope>
    <source>
        <strain evidence="2 3">MCA 2952</strain>
    </source>
</reference>
<feature type="region of interest" description="Disordered" evidence="1">
    <location>
        <begin position="53"/>
        <end position="149"/>
    </location>
</feature>
<feature type="compositionally biased region" description="Basic and acidic residues" evidence="1">
    <location>
        <begin position="72"/>
        <end position="88"/>
    </location>
</feature>
<evidence type="ECO:0000313" key="2">
    <source>
        <dbReference type="EMBL" id="KTB45782.1"/>
    </source>
</evidence>
<feature type="region of interest" description="Disordered" evidence="1">
    <location>
        <begin position="162"/>
        <end position="498"/>
    </location>
</feature>
<dbReference type="AlphaFoldDB" id="A0A0W0GB71"/>
<comment type="caution">
    <text evidence="2">The sequence shown here is derived from an EMBL/GenBank/DDBJ whole genome shotgun (WGS) entry which is preliminary data.</text>
</comment>
<proteinExistence type="predicted"/>
<gene>
    <name evidence="2" type="ORF">WG66_1637</name>
</gene>
<feature type="compositionally biased region" description="Polar residues" evidence="1">
    <location>
        <begin position="225"/>
        <end position="235"/>
    </location>
</feature>
<protein>
    <submittedName>
        <fullName evidence="2">Uncharacterized protein</fullName>
    </submittedName>
</protein>
<dbReference type="Proteomes" id="UP000054988">
    <property type="component" value="Unassembled WGS sequence"/>
</dbReference>